<dbReference type="Pfam" id="PF07911">
    <property type="entry name" value="DUF1677"/>
    <property type="match status" value="1"/>
</dbReference>
<name>A0A6P8CIM7_PUNGR</name>
<evidence type="ECO:0000313" key="2">
    <source>
        <dbReference type="RefSeq" id="XP_031383030.1"/>
    </source>
</evidence>
<dbReference type="AlphaFoldDB" id="A0A6P8CIM7"/>
<dbReference type="RefSeq" id="XP_031383030.1">
    <property type="nucleotide sequence ID" value="XM_031527170.1"/>
</dbReference>
<dbReference type="InterPro" id="IPR012876">
    <property type="entry name" value="DUF1677_pln"/>
</dbReference>
<dbReference type="GeneID" id="116197135"/>
<reference evidence="2" key="2">
    <citation type="submission" date="2025-08" db="UniProtKB">
        <authorList>
            <consortium name="RefSeq"/>
        </authorList>
    </citation>
    <scope>IDENTIFICATION</scope>
    <source>
        <tissue evidence="2">Leaf</tissue>
    </source>
</reference>
<organism evidence="1 2">
    <name type="scientific">Punica granatum</name>
    <name type="common">Pomegranate</name>
    <dbReference type="NCBI Taxonomy" id="22663"/>
    <lineage>
        <taxon>Eukaryota</taxon>
        <taxon>Viridiplantae</taxon>
        <taxon>Streptophyta</taxon>
        <taxon>Embryophyta</taxon>
        <taxon>Tracheophyta</taxon>
        <taxon>Spermatophyta</taxon>
        <taxon>Magnoliopsida</taxon>
        <taxon>eudicotyledons</taxon>
        <taxon>Gunneridae</taxon>
        <taxon>Pentapetalae</taxon>
        <taxon>rosids</taxon>
        <taxon>malvids</taxon>
        <taxon>Myrtales</taxon>
        <taxon>Lythraceae</taxon>
        <taxon>Punica</taxon>
    </lineage>
</organism>
<evidence type="ECO:0000313" key="1">
    <source>
        <dbReference type="Proteomes" id="UP000515151"/>
    </source>
</evidence>
<dbReference type="PANTHER" id="PTHR33108">
    <property type="entry name" value="OS01G0745000 PROTEIN"/>
    <property type="match status" value="1"/>
</dbReference>
<keyword evidence="1" id="KW-1185">Reference proteome</keyword>
<gene>
    <name evidence="2" type="primary">LOC116197135</name>
</gene>
<sequence length="159" mass="17663">MQIPGSDIRPNPTEPTPVVEVETVKCTPCGFTEECTPAYIQKVRESIIFCCRYQGKWLCGLCIEAVKDEALRSEELITVKEALDRHIAFCQRFRKFIPDEDSKCPMPITGSLPCWSLDSPPTLLSNSVTSLHRTQGLPARPVPASPLARSDSCFSFISS</sequence>
<protein>
    <submittedName>
        <fullName evidence="2">Uncharacterized protein LOC116197135 isoform X1</fullName>
    </submittedName>
</protein>
<dbReference type="OrthoDB" id="1911663at2759"/>
<dbReference type="Proteomes" id="UP000515151">
    <property type="component" value="Chromosome 2"/>
</dbReference>
<accession>A0A6P8CIM7</accession>
<proteinExistence type="predicted"/>
<dbReference type="PANTHER" id="PTHR33108:SF3">
    <property type="entry name" value="DUF1677 FAMILY PROTEIN"/>
    <property type="match status" value="1"/>
</dbReference>
<reference evidence="1" key="1">
    <citation type="journal article" date="2020" name="Plant Biotechnol. J.">
        <title>The pomegranate (Punica granatum L.) draft genome dissects genetic divergence between soft- and hard-seeded cultivars.</title>
        <authorList>
            <person name="Luo X."/>
            <person name="Li H."/>
            <person name="Wu Z."/>
            <person name="Yao W."/>
            <person name="Zhao P."/>
            <person name="Cao D."/>
            <person name="Yu H."/>
            <person name="Li K."/>
            <person name="Poudel K."/>
            <person name="Zhao D."/>
            <person name="Zhang F."/>
            <person name="Xia X."/>
            <person name="Chen L."/>
            <person name="Wang Q."/>
            <person name="Jing D."/>
            <person name="Cao S."/>
        </authorList>
    </citation>
    <scope>NUCLEOTIDE SEQUENCE [LARGE SCALE GENOMIC DNA]</scope>
    <source>
        <strain evidence="1">cv. Tunisia</strain>
    </source>
</reference>